<protein>
    <submittedName>
        <fullName evidence="3">Peptidoglycan/LPS O-acetylase OafA/YrhL, contains acyltransferase and SGNH-hydrolase domains</fullName>
    </submittedName>
</protein>
<dbReference type="GO" id="GO:0016747">
    <property type="term" value="F:acyltransferase activity, transferring groups other than amino-acyl groups"/>
    <property type="evidence" value="ECO:0007669"/>
    <property type="project" value="InterPro"/>
</dbReference>
<evidence type="ECO:0000256" key="1">
    <source>
        <dbReference type="SAM" id="Phobius"/>
    </source>
</evidence>
<dbReference type="GO" id="GO:0016787">
    <property type="term" value="F:hydrolase activity"/>
    <property type="evidence" value="ECO:0007669"/>
    <property type="project" value="UniProtKB-KW"/>
</dbReference>
<organism evidence="3 4">
    <name type="scientific">Spirosoma fluviale</name>
    <dbReference type="NCBI Taxonomy" id="1597977"/>
    <lineage>
        <taxon>Bacteria</taxon>
        <taxon>Pseudomonadati</taxon>
        <taxon>Bacteroidota</taxon>
        <taxon>Cytophagia</taxon>
        <taxon>Cytophagales</taxon>
        <taxon>Cytophagaceae</taxon>
        <taxon>Spirosoma</taxon>
    </lineage>
</organism>
<feature type="transmembrane region" description="Helical" evidence="1">
    <location>
        <begin position="86"/>
        <end position="104"/>
    </location>
</feature>
<dbReference type="InterPro" id="IPR050879">
    <property type="entry name" value="Acyltransferase_3"/>
</dbReference>
<feature type="transmembrane region" description="Helical" evidence="1">
    <location>
        <begin position="291"/>
        <end position="312"/>
    </location>
</feature>
<keyword evidence="3" id="KW-0012">Acyltransferase</keyword>
<keyword evidence="3" id="KW-0808">Transferase</keyword>
<feature type="domain" description="Acyltransferase 3" evidence="2">
    <location>
        <begin position="15"/>
        <end position="332"/>
    </location>
</feature>
<keyword evidence="1" id="KW-1133">Transmembrane helix</keyword>
<feature type="transmembrane region" description="Helical" evidence="1">
    <location>
        <begin position="318"/>
        <end position="336"/>
    </location>
</feature>
<dbReference type="InterPro" id="IPR002656">
    <property type="entry name" value="Acyl_transf_3_dom"/>
</dbReference>
<accession>A0A286G830</accession>
<dbReference type="Pfam" id="PF01757">
    <property type="entry name" value="Acyl_transf_3"/>
    <property type="match status" value="1"/>
</dbReference>
<name>A0A286G830_9BACT</name>
<dbReference type="RefSeq" id="WP_097127144.1">
    <property type="nucleotide sequence ID" value="NZ_OCNH01000003.1"/>
</dbReference>
<dbReference type="EMBL" id="OCNH01000003">
    <property type="protein sequence ID" value="SOD91638.1"/>
    <property type="molecule type" value="Genomic_DNA"/>
</dbReference>
<evidence type="ECO:0000313" key="3">
    <source>
        <dbReference type="EMBL" id="SOD91638.1"/>
    </source>
</evidence>
<gene>
    <name evidence="3" type="ORF">SAMN06269250_3565</name>
</gene>
<feature type="transmembrane region" description="Helical" evidence="1">
    <location>
        <begin position="213"/>
        <end position="233"/>
    </location>
</feature>
<evidence type="ECO:0000259" key="2">
    <source>
        <dbReference type="Pfam" id="PF01757"/>
    </source>
</evidence>
<feature type="transmembrane region" description="Helical" evidence="1">
    <location>
        <begin position="253"/>
        <end position="270"/>
    </location>
</feature>
<dbReference type="Proteomes" id="UP000219452">
    <property type="component" value="Unassembled WGS sequence"/>
</dbReference>
<keyword evidence="1" id="KW-0812">Transmembrane</keyword>
<keyword evidence="3" id="KW-0378">Hydrolase</keyword>
<dbReference type="AlphaFoldDB" id="A0A286G830"/>
<feature type="transmembrane region" description="Helical" evidence="1">
    <location>
        <begin position="124"/>
        <end position="140"/>
    </location>
</feature>
<evidence type="ECO:0000313" key="4">
    <source>
        <dbReference type="Proteomes" id="UP000219452"/>
    </source>
</evidence>
<feature type="transmembrane region" description="Helical" evidence="1">
    <location>
        <begin position="147"/>
        <end position="166"/>
    </location>
</feature>
<dbReference type="PANTHER" id="PTHR23028">
    <property type="entry name" value="ACETYLTRANSFERASE"/>
    <property type="match status" value="1"/>
</dbReference>
<proteinExistence type="predicted"/>
<reference evidence="4" key="1">
    <citation type="submission" date="2017-09" db="EMBL/GenBank/DDBJ databases">
        <authorList>
            <person name="Varghese N."/>
            <person name="Submissions S."/>
        </authorList>
    </citation>
    <scope>NUCLEOTIDE SEQUENCE [LARGE SCALE GENOMIC DNA]</scope>
    <source>
        <strain evidence="4">DSM 29961</strain>
    </source>
</reference>
<dbReference type="OrthoDB" id="9796461at2"/>
<keyword evidence="1" id="KW-0472">Membrane</keyword>
<feature type="transmembrane region" description="Helical" evidence="1">
    <location>
        <begin position="43"/>
        <end position="65"/>
    </location>
</feature>
<sequence length="389" mass="43614">MSGKSIRIISPVSSVYLDATRLLAALVVLYVHAHDQWYGVESALLKSLAHGAVIVFFVLSGYVIAYTTTNNNRGEFQYAKARLSRLCSVLFPTLLITIVASVIVSKVDPVLMAEYSRGAAWPRYLLSSTFLNEIWFLSATPPINRPLWSLSYEFWYYAIFGAWFYAKGGYKSLLPFVIMCLMAGPKILCMMPIWLAGVAAYKYRGPASSSNKVFLLIILLFGVVVVSILSLPAIPYQLGRSPLYYANQFITDWISGLIFAFSLWLLPTVAKAPAKPNRWIERFRDVANMTFPLYVLHHPLLILWRAVLGYQVGNPADMWQAIVVVTLVSAVLGVLMDKQRFVWDRLFTFLLTKVKKLSTGIFSPAQPNKVLVYHSVEESAVNTPSGNDN</sequence>
<keyword evidence="4" id="KW-1185">Reference proteome</keyword>
<feature type="transmembrane region" description="Helical" evidence="1">
    <location>
        <begin position="172"/>
        <end position="201"/>
    </location>
</feature>